<evidence type="ECO:0000313" key="3">
    <source>
        <dbReference type="Proteomes" id="UP001500298"/>
    </source>
</evidence>
<evidence type="ECO:0000313" key="2">
    <source>
        <dbReference type="EMBL" id="GAA4821117.1"/>
    </source>
</evidence>
<dbReference type="InterPro" id="IPR025665">
    <property type="entry name" value="Beta-barrel_OMP_2"/>
</dbReference>
<dbReference type="Proteomes" id="UP001500298">
    <property type="component" value="Unassembled WGS sequence"/>
</dbReference>
<protein>
    <recommendedName>
        <fullName evidence="1">Outer membrane protein beta-barrel domain-containing protein</fullName>
    </recommendedName>
</protein>
<dbReference type="EMBL" id="BAABJX010000004">
    <property type="protein sequence ID" value="GAA4821117.1"/>
    <property type="molecule type" value="Genomic_DNA"/>
</dbReference>
<organism evidence="2 3">
    <name type="scientific">Algivirga pacifica</name>
    <dbReference type="NCBI Taxonomy" id="1162670"/>
    <lineage>
        <taxon>Bacteria</taxon>
        <taxon>Pseudomonadati</taxon>
        <taxon>Bacteroidota</taxon>
        <taxon>Cytophagia</taxon>
        <taxon>Cytophagales</taxon>
        <taxon>Flammeovirgaceae</taxon>
        <taxon>Algivirga</taxon>
    </lineage>
</organism>
<dbReference type="Pfam" id="PF13568">
    <property type="entry name" value="OMP_b-brl_2"/>
    <property type="match status" value="1"/>
</dbReference>
<proteinExistence type="predicted"/>
<name>A0ABP9CYD0_9BACT</name>
<gene>
    <name evidence="2" type="ORF">GCM10023331_01820</name>
</gene>
<reference evidence="3" key="1">
    <citation type="journal article" date="2019" name="Int. J. Syst. Evol. Microbiol.">
        <title>The Global Catalogue of Microorganisms (GCM) 10K type strain sequencing project: providing services to taxonomists for standard genome sequencing and annotation.</title>
        <authorList>
            <consortium name="The Broad Institute Genomics Platform"/>
            <consortium name="The Broad Institute Genome Sequencing Center for Infectious Disease"/>
            <person name="Wu L."/>
            <person name="Ma J."/>
        </authorList>
    </citation>
    <scope>NUCLEOTIDE SEQUENCE [LARGE SCALE GENOMIC DNA]</scope>
    <source>
        <strain evidence="3">JCM 18326</strain>
    </source>
</reference>
<keyword evidence="3" id="KW-1185">Reference proteome</keyword>
<comment type="caution">
    <text evidence="2">The sequence shown here is derived from an EMBL/GenBank/DDBJ whole genome shotgun (WGS) entry which is preliminary data.</text>
</comment>
<sequence length="175" mass="19029">MVGGRAGVNFGTMTHPTLNLTPDVGIEAGIIFEAATSRIFSLQPEVNLVLHRTMTGGEKINMTYVDVPILFKFSTGNKWRLFANVGPTVSLLLNVDGNAAYTPFGVAASEANADLNWYDYYRERNIGLTAGLGFAVDNFLLEGRYMLGGSNLSAVEDITITTSRFNMTAAYILVF</sequence>
<accession>A0ABP9CYD0</accession>
<evidence type="ECO:0000259" key="1">
    <source>
        <dbReference type="Pfam" id="PF13568"/>
    </source>
</evidence>
<feature type="domain" description="Outer membrane protein beta-barrel" evidence="1">
    <location>
        <begin position="2"/>
        <end position="148"/>
    </location>
</feature>